<evidence type="ECO:0000256" key="9">
    <source>
        <dbReference type="ARBA" id="ARBA00022801"/>
    </source>
</evidence>
<dbReference type="EMBL" id="CAJOBZ010000034">
    <property type="protein sequence ID" value="CAF4897322.1"/>
    <property type="molecule type" value="Genomic_DNA"/>
</dbReference>
<evidence type="ECO:0000256" key="10">
    <source>
        <dbReference type="ARBA" id="ARBA00023242"/>
    </source>
</evidence>
<dbReference type="GO" id="GO:0046872">
    <property type="term" value="F:metal ion binding"/>
    <property type="evidence" value="ECO:0007669"/>
    <property type="project" value="UniProtKB-KW"/>
</dbReference>
<reference evidence="14" key="1">
    <citation type="submission" date="2021-02" db="EMBL/GenBank/DDBJ databases">
        <authorList>
            <person name="Steward A R."/>
        </authorList>
    </citation>
    <scope>NUCLEOTIDE SEQUENCE</scope>
</reference>
<comment type="subcellular location">
    <subcellularLocation>
        <location evidence="3">Cytoplasm</location>
    </subcellularLocation>
    <subcellularLocation>
        <location evidence="2">Nucleus</location>
    </subcellularLocation>
</comment>
<dbReference type="PRINTS" id="PR02086">
    <property type="entry name" value="PUTNUCHARBI1"/>
</dbReference>
<evidence type="ECO:0000256" key="4">
    <source>
        <dbReference type="ARBA" id="ARBA00006958"/>
    </source>
</evidence>
<dbReference type="PANTHER" id="PTHR22930">
    <property type="match status" value="1"/>
</dbReference>
<evidence type="ECO:0000256" key="5">
    <source>
        <dbReference type="ARBA" id="ARBA00015519"/>
    </source>
</evidence>
<dbReference type="InterPro" id="IPR026103">
    <property type="entry name" value="HARBI1_animal"/>
</dbReference>
<proteinExistence type="inferred from homology"/>
<gene>
    <name evidence="14" type="ORF">PMACD_LOCUS11002</name>
</gene>
<name>A0A821UXP0_9NEOP</name>
<dbReference type="GO" id="GO:0005737">
    <property type="term" value="C:cytoplasm"/>
    <property type="evidence" value="ECO:0007669"/>
    <property type="project" value="UniProtKB-SubCell"/>
</dbReference>
<comment type="cofactor">
    <cofactor evidence="1">
        <name>a divalent metal cation</name>
        <dbReference type="ChEBI" id="CHEBI:60240"/>
    </cofactor>
</comment>
<evidence type="ECO:0000256" key="8">
    <source>
        <dbReference type="ARBA" id="ARBA00022723"/>
    </source>
</evidence>
<dbReference type="Pfam" id="PF13359">
    <property type="entry name" value="DDE_Tnp_4"/>
    <property type="match status" value="1"/>
</dbReference>
<evidence type="ECO:0000256" key="12">
    <source>
        <dbReference type="ARBA" id="ARBA00045850"/>
    </source>
</evidence>
<dbReference type="GO" id="GO:0004518">
    <property type="term" value="F:nuclease activity"/>
    <property type="evidence" value="ECO:0007669"/>
    <property type="project" value="UniProtKB-KW"/>
</dbReference>
<dbReference type="OrthoDB" id="2668416at2759"/>
<evidence type="ECO:0000256" key="6">
    <source>
        <dbReference type="ARBA" id="ARBA00022490"/>
    </source>
</evidence>
<dbReference type="InterPro" id="IPR027806">
    <property type="entry name" value="HARBI1_dom"/>
</dbReference>
<organism evidence="14 15">
    <name type="scientific">Pieris macdunnoughi</name>
    <dbReference type="NCBI Taxonomy" id="345717"/>
    <lineage>
        <taxon>Eukaryota</taxon>
        <taxon>Metazoa</taxon>
        <taxon>Ecdysozoa</taxon>
        <taxon>Arthropoda</taxon>
        <taxon>Hexapoda</taxon>
        <taxon>Insecta</taxon>
        <taxon>Pterygota</taxon>
        <taxon>Neoptera</taxon>
        <taxon>Endopterygota</taxon>
        <taxon>Lepidoptera</taxon>
        <taxon>Glossata</taxon>
        <taxon>Ditrysia</taxon>
        <taxon>Papilionoidea</taxon>
        <taxon>Pieridae</taxon>
        <taxon>Pierinae</taxon>
        <taxon>Pieris</taxon>
    </lineage>
</organism>
<evidence type="ECO:0000313" key="15">
    <source>
        <dbReference type="Proteomes" id="UP000663880"/>
    </source>
</evidence>
<comment type="function">
    <text evidence="12">Transposase-derived protein that may have nuclease activity. Does not have transposase activity.</text>
</comment>
<evidence type="ECO:0000256" key="1">
    <source>
        <dbReference type="ARBA" id="ARBA00001968"/>
    </source>
</evidence>
<dbReference type="GO" id="GO:0005634">
    <property type="term" value="C:nucleus"/>
    <property type="evidence" value="ECO:0007669"/>
    <property type="project" value="UniProtKB-SubCell"/>
</dbReference>
<keyword evidence="9" id="KW-0378">Hydrolase</keyword>
<comment type="caution">
    <text evidence="14">The sequence shown here is derived from an EMBL/GenBank/DDBJ whole genome shotgun (WGS) entry which is preliminary data.</text>
</comment>
<evidence type="ECO:0000256" key="7">
    <source>
        <dbReference type="ARBA" id="ARBA00022722"/>
    </source>
</evidence>
<evidence type="ECO:0000256" key="11">
    <source>
        <dbReference type="ARBA" id="ARBA00030126"/>
    </source>
</evidence>
<evidence type="ECO:0000313" key="14">
    <source>
        <dbReference type="EMBL" id="CAF4897322.1"/>
    </source>
</evidence>
<dbReference type="GO" id="GO:0016787">
    <property type="term" value="F:hydrolase activity"/>
    <property type="evidence" value="ECO:0007669"/>
    <property type="project" value="UniProtKB-KW"/>
</dbReference>
<keyword evidence="15" id="KW-1185">Reference proteome</keyword>
<protein>
    <recommendedName>
        <fullName evidence="5">Putative nuclease HARBI1</fullName>
    </recommendedName>
    <alternativeName>
        <fullName evidence="11">Harbinger transposase-derived nuclease</fullName>
    </alternativeName>
</protein>
<evidence type="ECO:0000256" key="3">
    <source>
        <dbReference type="ARBA" id="ARBA00004496"/>
    </source>
</evidence>
<dbReference type="InterPro" id="IPR045249">
    <property type="entry name" value="HARBI1-like"/>
</dbReference>
<dbReference type="PANTHER" id="PTHR22930:SF85">
    <property type="entry name" value="GH03217P-RELATED"/>
    <property type="match status" value="1"/>
</dbReference>
<accession>A0A821UXP0</accession>
<comment type="similarity">
    <text evidence="4">Belongs to the HARBI1 family.</text>
</comment>
<evidence type="ECO:0000259" key="13">
    <source>
        <dbReference type="Pfam" id="PF13359"/>
    </source>
</evidence>
<dbReference type="AlphaFoldDB" id="A0A821UXP0"/>
<keyword evidence="8" id="KW-0479">Metal-binding</keyword>
<sequence>MALTAVGYLLMHRNKAPETSSSSSDEEWDAIIKNYNRENRQLRPRIIDYENVIFRYSDEEFKSHFRISRNTFNYLHDIIEENLVRHVPGCPTIPSHHQLMIALWKMATMDSYRSVCDRFNVGRATAVRAVRRVCHALFIKSSRFIQWPTGERAIEVMHGFERASGFPKVIGAIDGTHIRINGPKQNHADYINRKGFYSIQLQIVCDHKTLITHCYAGHPGSVHDQRVFRLSEVADYVNDDDKFLENCHMLGDAAYEIHQHLLTPYRDNGHFTGKQRNYNYRHSAARVTVKRCIGLLKGRMRSLLHCLPMTRVDLMAEYIIACCVVHNICILQGDELNVITIPEHNQENVENNGNYSREVRRIAGVIKRDAIMNSL</sequence>
<evidence type="ECO:0000256" key="2">
    <source>
        <dbReference type="ARBA" id="ARBA00004123"/>
    </source>
</evidence>
<feature type="domain" description="DDE Tnp4" evidence="13">
    <location>
        <begin position="173"/>
        <end position="327"/>
    </location>
</feature>
<keyword evidence="7" id="KW-0540">Nuclease</keyword>
<keyword evidence="6" id="KW-0963">Cytoplasm</keyword>
<dbReference type="Proteomes" id="UP000663880">
    <property type="component" value="Unassembled WGS sequence"/>
</dbReference>
<keyword evidence="10" id="KW-0539">Nucleus</keyword>